<feature type="region of interest" description="Disordered" evidence="1">
    <location>
        <begin position="65"/>
        <end position="97"/>
    </location>
</feature>
<dbReference type="GeneID" id="95973648"/>
<dbReference type="AlphaFoldDB" id="A0A4P8P840"/>
<evidence type="ECO:0000313" key="5">
    <source>
        <dbReference type="Proteomes" id="UP000299011"/>
    </source>
</evidence>
<evidence type="ECO:0000256" key="2">
    <source>
        <dbReference type="SAM" id="Phobius"/>
    </source>
</evidence>
<evidence type="ECO:0000313" key="4">
    <source>
        <dbReference type="EMBL" id="QCQ77066.1"/>
    </source>
</evidence>
<evidence type="ECO:0000256" key="1">
    <source>
        <dbReference type="SAM" id="MobiDB-lite"/>
    </source>
</evidence>
<feature type="transmembrane region" description="Helical" evidence="2">
    <location>
        <begin position="6"/>
        <end position="26"/>
    </location>
</feature>
<proteinExistence type="predicted"/>
<feature type="domain" description="Histidine kinase N-terminal 7TM region" evidence="3">
    <location>
        <begin position="11"/>
        <end position="55"/>
    </location>
</feature>
<feature type="transmembrane region" description="Helical" evidence="2">
    <location>
        <begin position="38"/>
        <end position="55"/>
    </location>
</feature>
<geneLocation type="plasmid" evidence="4 5">
    <name>pHME505</name>
</geneLocation>
<evidence type="ECO:0000259" key="3">
    <source>
        <dbReference type="Pfam" id="PF16927"/>
    </source>
</evidence>
<dbReference type="InterPro" id="IPR031621">
    <property type="entry name" value="HisKA_7TM"/>
</dbReference>
<dbReference type="Pfam" id="PF16927">
    <property type="entry name" value="HisKA_7TM"/>
    <property type="match status" value="1"/>
</dbReference>
<name>A0A4P8P840_HALMT</name>
<protein>
    <recommendedName>
        <fullName evidence="3">Histidine kinase N-terminal 7TM region domain-containing protein</fullName>
    </recommendedName>
</protein>
<keyword evidence="4" id="KW-0614">Plasmid</keyword>
<dbReference type="EMBL" id="CP039140">
    <property type="protein sequence ID" value="QCQ77066.1"/>
    <property type="molecule type" value="Genomic_DNA"/>
</dbReference>
<dbReference type="RefSeq" id="WP_081603746.1">
    <property type="nucleotide sequence ID" value="NC_017944.1"/>
</dbReference>
<gene>
    <name evidence="4" type="ORF">E6P09_17335</name>
</gene>
<keyword evidence="2" id="KW-0472">Membrane</keyword>
<keyword evidence="2" id="KW-1133">Transmembrane helix</keyword>
<accession>A0A4P8P840</accession>
<reference evidence="4 5" key="1">
    <citation type="submission" date="2019-04" db="EMBL/GenBank/DDBJ databases">
        <title>Methylomes of two halophilic Archaea, Haloarcula marismortui and Haloferax mediterranei.</title>
        <authorList>
            <person name="DasSarma S."/>
            <person name="DasSarma P."/>
            <person name="DasSarma S."/>
            <person name="Fomenkov A."/>
            <person name="Vincze T."/>
            <person name="Anton B.P."/>
            <person name="Roberts R.J."/>
        </authorList>
    </citation>
    <scope>NUCLEOTIDE SEQUENCE [LARGE SCALE GENOMIC DNA]</scope>
    <source>
        <strain evidence="5">ATCC 33500 / DSM 1411 / JCM 8866 / NBRC 14739 / NCIMB 2177 / R-4</strain>
        <plasmid evidence="4 5">pHME505</plasmid>
    </source>
</reference>
<sequence length="97" mass="11026">MKWQFSPYLLLLLVVFGISLLVAVMAWHNRDRPGGRPLTALVLATAWWSLSYAVGRSARYPHPLPTCSTRSQTHRRALKSHPPIPKASRTTRFGYCH</sequence>
<dbReference type="Proteomes" id="UP000299011">
    <property type="component" value="Plasmid pHME505"/>
</dbReference>
<organism evidence="4 5">
    <name type="scientific">Haloferax mediterranei (strain ATCC 33500 / DSM 1411 / JCM 8866 / NBRC 14739 / NCIMB 2177 / R-4)</name>
    <name type="common">Halobacterium mediterranei</name>
    <dbReference type="NCBI Taxonomy" id="523841"/>
    <lineage>
        <taxon>Archaea</taxon>
        <taxon>Methanobacteriati</taxon>
        <taxon>Methanobacteriota</taxon>
        <taxon>Stenosarchaea group</taxon>
        <taxon>Halobacteria</taxon>
        <taxon>Halobacteriales</taxon>
        <taxon>Haloferacaceae</taxon>
        <taxon>Haloferax</taxon>
    </lineage>
</organism>
<keyword evidence="2" id="KW-0812">Transmembrane</keyword>